<gene>
    <name evidence="2" type="ORF">CLOHYLEM_04243</name>
</gene>
<feature type="region of interest" description="Disordered" evidence="1">
    <location>
        <begin position="143"/>
        <end position="169"/>
    </location>
</feature>
<evidence type="ECO:0000313" key="3">
    <source>
        <dbReference type="Proteomes" id="UP000004893"/>
    </source>
</evidence>
<dbReference type="HOGENOM" id="CLU_530722_0_0_9"/>
<dbReference type="EMBL" id="ABYI02000007">
    <property type="protein sequence ID" value="EEG75507.1"/>
    <property type="molecule type" value="Genomic_DNA"/>
</dbReference>
<evidence type="ECO:0000313" key="2">
    <source>
        <dbReference type="EMBL" id="EEG75507.1"/>
    </source>
</evidence>
<name>C0BWQ9_9FIRM</name>
<dbReference type="AlphaFoldDB" id="C0BWQ9"/>
<dbReference type="STRING" id="553973.CLOHYLEM_04243"/>
<evidence type="ECO:0000256" key="1">
    <source>
        <dbReference type="SAM" id="MobiDB-lite"/>
    </source>
</evidence>
<organism evidence="2 3">
    <name type="scientific">[Clostridium] hylemonae DSM 15053</name>
    <dbReference type="NCBI Taxonomy" id="553973"/>
    <lineage>
        <taxon>Bacteria</taxon>
        <taxon>Bacillati</taxon>
        <taxon>Bacillota</taxon>
        <taxon>Clostridia</taxon>
        <taxon>Lachnospirales</taxon>
        <taxon>Lachnospiraceae</taxon>
    </lineage>
</organism>
<sequence>MGKDQYSGVSWKQKAVIKNSGRCHTVHEEESYVIMNKKAVYPGKACGEMYEYIEKKREERKPHINSHYSAVIQWMKIGGAEYRSENVLFAAASKWLKSKGMSKIDSQLRKIVAEIFNDGEDLESETVFHNIIARRLKREDLVEEEEKESARMSEDTEAAEESGVPEEADKEEPLMWGRLQICGTIYPANMVFKRYSGPVLTLYRSISADEYAGLCRTVVSRRKPVFTFKPGRKGGEKYFAPNIRYLTEGSEPGHKSMQEKGEREITVKVLLLPSVTGALIYNPKYSGFALDSEERFMREAGMRPVRKGSGHQIVIKRESPPGSKARSASSLNVGFKTAGALRLLADYIVSIHVIEPEMIKQGEVAAELPLSPVLEEDEMAYWEELPMAQVEGDIFAMEGRSYDVGSNQVENGECLWSLLLEAGIPGYILEAAAQEQNIRFMDYVDTVRLAPLVDAVNRRLPEADRIRIFLDAFYYDGHYDTKESGLYGSEGTILYIGGIFAPDGLGHYVMRER</sequence>
<comment type="caution">
    <text evidence="2">The sequence shown here is derived from an EMBL/GenBank/DDBJ whole genome shotgun (WGS) entry which is preliminary data.</text>
</comment>
<accession>C0BWQ9</accession>
<protein>
    <submittedName>
        <fullName evidence="2">Uncharacterized protein</fullName>
    </submittedName>
</protein>
<feature type="compositionally biased region" description="Acidic residues" evidence="1">
    <location>
        <begin position="155"/>
        <end position="169"/>
    </location>
</feature>
<keyword evidence="3" id="KW-1185">Reference proteome</keyword>
<reference evidence="2" key="2">
    <citation type="submission" date="2013-06" db="EMBL/GenBank/DDBJ databases">
        <title>Draft genome sequence of Clostridium hylemonae (DSM 15053).</title>
        <authorList>
            <person name="Sudarsanam P."/>
            <person name="Ley R."/>
            <person name="Guruge J."/>
            <person name="Turnbaugh P.J."/>
            <person name="Mahowald M."/>
            <person name="Liep D."/>
            <person name="Gordon J."/>
        </authorList>
    </citation>
    <scope>NUCLEOTIDE SEQUENCE</scope>
    <source>
        <strain evidence="2">DSM 15053</strain>
    </source>
</reference>
<dbReference type="Proteomes" id="UP000004893">
    <property type="component" value="Unassembled WGS sequence"/>
</dbReference>
<reference evidence="2" key="1">
    <citation type="submission" date="2009-02" db="EMBL/GenBank/DDBJ databases">
        <authorList>
            <person name="Fulton L."/>
            <person name="Clifton S."/>
            <person name="Fulton B."/>
            <person name="Xu J."/>
            <person name="Minx P."/>
            <person name="Pepin K.H."/>
            <person name="Johnson M."/>
            <person name="Bhonagiri V."/>
            <person name="Nash W.E."/>
            <person name="Mardis E.R."/>
            <person name="Wilson R.K."/>
        </authorList>
    </citation>
    <scope>NUCLEOTIDE SEQUENCE [LARGE SCALE GENOMIC DNA]</scope>
    <source>
        <strain evidence="2">DSM 15053</strain>
    </source>
</reference>
<proteinExistence type="predicted"/>